<keyword evidence="4" id="KW-1133">Transmembrane helix</keyword>
<reference evidence="6" key="1">
    <citation type="submission" date="2013-07" db="EMBL/GenBank/DDBJ databases">
        <authorList>
            <person name="Geib S."/>
        </authorList>
    </citation>
    <scope>NUCLEOTIDE SEQUENCE</scope>
</reference>
<feature type="compositionally biased region" description="Polar residues" evidence="3">
    <location>
        <begin position="205"/>
        <end position="218"/>
    </location>
</feature>
<keyword evidence="4" id="KW-0812">Transmembrane</keyword>
<feature type="domain" description="SH3" evidence="5">
    <location>
        <begin position="76"/>
        <end position="138"/>
    </location>
</feature>
<dbReference type="InterPro" id="IPR035514">
    <property type="entry name" value="SPIN90_SH3"/>
</dbReference>
<dbReference type="Gene3D" id="2.30.30.40">
    <property type="entry name" value="SH3 Domains"/>
    <property type="match status" value="1"/>
</dbReference>
<dbReference type="PRINTS" id="PR00452">
    <property type="entry name" value="SH3DOMAIN"/>
</dbReference>
<feature type="compositionally biased region" description="Low complexity" evidence="3">
    <location>
        <begin position="219"/>
        <end position="228"/>
    </location>
</feature>
<feature type="transmembrane region" description="Helical" evidence="4">
    <location>
        <begin position="12"/>
        <end position="36"/>
    </location>
</feature>
<feature type="compositionally biased region" description="Low complexity" evidence="3">
    <location>
        <begin position="268"/>
        <end position="292"/>
    </location>
</feature>
<sequence>ALRRSFSCRRASVISIFFFCSHFICHICLLCIYKFLFQINILVYSLNAIIFLFLFSLLAFLGFSMAAACVTLILIESIEMLKALYDFQAVYPKTISFDEGEYFILYQTSARQRNWWQVVSMKGNIGFVPSNYVMKIKVEPDFLISFLNSSIESLEKSTESEINGIMPKEELLERLREKKMSMEKLYLDYSERDCDSSLSFSQSISEKNYSKSQSNRATSASAQQTPRSPQSPPRSNRLDGNKKSMSSPAVGVVMPQIMQESTSMGTMQIQTQQSQLQQLQQQQQHHQQQQHQ</sequence>
<keyword evidence="4" id="KW-0472">Membrane</keyword>
<dbReference type="PROSITE" id="PS50002">
    <property type="entry name" value="SH3"/>
    <property type="match status" value="1"/>
</dbReference>
<evidence type="ECO:0000256" key="2">
    <source>
        <dbReference type="PROSITE-ProRule" id="PRU00192"/>
    </source>
</evidence>
<feature type="non-terminal residue" evidence="6">
    <location>
        <position position="292"/>
    </location>
</feature>
<dbReference type="SMART" id="SM00326">
    <property type="entry name" value="SH3"/>
    <property type="match status" value="1"/>
</dbReference>
<evidence type="ECO:0000259" key="5">
    <source>
        <dbReference type="PROSITE" id="PS50002"/>
    </source>
</evidence>
<dbReference type="InterPro" id="IPR036028">
    <property type="entry name" value="SH3-like_dom_sf"/>
</dbReference>
<protein>
    <submittedName>
        <fullName evidence="6">Osteoclast-stimulating factor 1</fullName>
    </submittedName>
</protein>
<feature type="non-terminal residue" evidence="6">
    <location>
        <position position="1"/>
    </location>
</feature>
<feature type="compositionally biased region" description="Polar residues" evidence="3">
    <location>
        <begin position="258"/>
        <end position="267"/>
    </location>
</feature>
<keyword evidence="1 2" id="KW-0728">SH3 domain</keyword>
<evidence type="ECO:0000256" key="1">
    <source>
        <dbReference type="ARBA" id="ARBA00022443"/>
    </source>
</evidence>
<dbReference type="EMBL" id="GAMC01014989">
    <property type="protein sequence ID" value="JAB91566.1"/>
    <property type="molecule type" value="mRNA"/>
</dbReference>
<feature type="transmembrane region" description="Helical" evidence="4">
    <location>
        <begin position="48"/>
        <end position="75"/>
    </location>
</feature>
<reference evidence="6" key="2">
    <citation type="journal article" date="2014" name="BMC Genomics">
        <title>A genomic perspective to assessing quality of mass-reared SIT flies used in Mediterranean fruit fly (Ceratitis capitata) eradication in California.</title>
        <authorList>
            <person name="Calla B."/>
            <person name="Hall B."/>
            <person name="Hou S."/>
            <person name="Geib S.M."/>
        </authorList>
    </citation>
    <scope>NUCLEOTIDE SEQUENCE</scope>
</reference>
<dbReference type="OrthoDB" id="445362at2759"/>
<dbReference type="Pfam" id="PF00018">
    <property type="entry name" value="SH3_1"/>
    <property type="match status" value="1"/>
</dbReference>
<organism evidence="6">
    <name type="scientific">Ceratitis capitata</name>
    <name type="common">Mediterranean fruit fly</name>
    <name type="synonym">Tephritis capitata</name>
    <dbReference type="NCBI Taxonomy" id="7213"/>
    <lineage>
        <taxon>Eukaryota</taxon>
        <taxon>Metazoa</taxon>
        <taxon>Ecdysozoa</taxon>
        <taxon>Arthropoda</taxon>
        <taxon>Hexapoda</taxon>
        <taxon>Insecta</taxon>
        <taxon>Pterygota</taxon>
        <taxon>Neoptera</taxon>
        <taxon>Endopterygota</taxon>
        <taxon>Diptera</taxon>
        <taxon>Brachycera</taxon>
        <taxon>Muscomorpha</taxon>
        <taxon>Tephritoidea</taxon>
        <taxon>Tephritidae</taxon>
        <taxon>Ceratitis</taxon>
        <taxon>Ceratitis</taxon>
    </lineage>
</organism>
<dbReference type="CDD" id="cd11849">
    <property type="entry name" value="SH3_SPIN90"/>
    <property type="match status" value="1"/>
</dbReference>
<feature type="region of interest" description="Disordered" evidence="3">
    <location>
        <begin position="205"/>
        <end position="292"/>
    </location>
</feature>
<gene>
    <name evidence="6" type="primary">OSTF1</name>
</gene>
<accession>W8BEF1</accession>
<evidence type="ECO:0000256" key="3">
    <source>
        <dbReference type="SAM" id="MobiDB-lite"/>
    </source>
</evidence>
<dbReference type="AlphaFoldDB" id="W8BEF1"/>
<dbReference type="InterPro" id="IPR001452">
    <property type="entry name" value="SH3_domain"/>
</dbReference>
<evidence type="ECO:0000256" key="4">
    <source>
        <dbReference type="SAM" id="Phobius"/>
    </source>
</evidence>
<proteinExistence type="evidence at transcript level"/>
<dbReference type="SUPFAM" id="SSF50044">
    <property type="entry name" value="SH3-domain"/>
    <property type="match status" value="1"/>
</dbReference>
<evidence type="ECO:0000313" key="6">
    <source>
        <dbReference type="EMBL" id="JAB91566.1"/>
    </source>
</evidence>
<name>W8BEF1_CERCA</name>